<proteinExistence type="predicted"/>
<dbReference type="AlphaFoldDB" id="A0A4Y2EAD0"/>
<dbReference type="OrthoDB" id="6769653at2759"/>
<gene>
    <name evidence="1" type="ORF">AVEN_45932_1</name>
</gene>
<dbReference type="EMBL" id="BGPR01000534">
    <property type="protein sequence ID" value="GBM25306.1"/>
    <property type="molecule type" value="Genomic_DNA"/>
</dbReference>
<comment type="caution">
    <text evidence="1">The sequence shown here is derived from an EMBL/GenBank/DDBJ whole genome shotgun (WGS) entry which is preliminary data.</text>
</comment>
<keyword evidence="2" id="KW-1185">Reference proteome</keyword>
<reference evidence="1 2" key="1">
    <citation type="journal article" date="2019" name="Sci. Rep.">
        <title>Orb-weaving spider Araneus ventricosus genome elucidates the spidroin gene catalogue.</title>
        <authorList>
            <person name="Kono N."/>
            <person name="Nakamura H."/>
            <person name="Ohtoshi R."/>
            <person name="Moran D.A.P."/>
            <person name="Shinohara A."/>
            <person name="Yoshida Y."/>
            <person name="Fujiwara M."/>
            <person name="Mori M."/>
            <person name="Tomita M."/>
            <person name="Arakawa K."/>
        </authorList>
    </citation>
    <scope>NUCLEOTIDE SEQUENCE [LARGE SCALE GENOMIC DNA]</scope>
</reference>
<sequence>MTRTTHKPALPSPNFFTTPTGIHITRNVRFNMRQVHIHDGSSVELGFESGTFRSKNRGFTSGHDDKKFVTYQHKHSITGWQVTLTAFLLLVPELFEKMKFVLFSRFNQYALENYFSQVRRMTILLQWTSCTRTRMLLAELMFAMCRNANYEPDDDIILESTQIIPQTDEDCLDLVDDEPSWIAQKHRKIGIIWSSTVPLMWQATFQKYLFRKSTVNSANQIYASNAATATYILLSFKEFANSKAGLQYPSQLFVNRICKSGEIFNYIFSNTNHQRGILKRIANLREIQNSFLTCSEHSTELWELKINSYARTMLSKIISKKQ</sequence>
<evidence type="ECO:0000313" key="1">
    <source>
        <dbReference type="EMBL" id="GBM25306.1"/>
    </source>
</evidence>
<protein>
    <submittedName>
        <fullName evidence="1">Uncharacterized protein</fullName>
    </submittedName>
</protein>
<dbReference type="Proteomes" id="UP000499080">
    <property type="component" value="Unassembled WGS sequence"/>
</dbReference>
<evidence type="ECO:0000313" key="2">
    <source>
        <dbReference type="Proteomes" id="UP000499080"/>
    </source>
</evidence>
<accession>A0A4Y2EAD0</accession>
<organism evidence="1 2">
    <name type="scientific">Araneus ventricosus</name>
    <name type="common">Orbweaver spider</name>
    <name type="synonym">Epeira ventricosa</name>
    <dbReference type="NCBI Taxonomy" id="182803"/>
    <lineage>
        <taxon>Eukaryota</taxon>
        <taxon>Metazoa</taxon>
        <taxon>Ecdysozoa</taxon>
        <taxon>Arthropoda</taxon>
        <taxon>Chelicerata</taxon>
        <taxon>Arachnida</taxon>
        <taxon>Araneae</taxon>
        <taxon>Araneomorphae</taxon>
        <taxon>Entelegynae</taxon>
        <taxon>Araneoidea</taxon>
        <taxon>Araneidae</taxon>
        <taxon>Araneus</taxon>
    </lineage>
</organism>
<name>A0A4Y2EAD0_ARAVE</name>